<evidence type="ECO:0000256" key="17">
    <source>
        <dbReference type="PROSITE-ProRule" id="PRU01015"/>
    </source>
</evidence>
<evidence type="ECO:0000256" key="9">
    <source>
        <dbReference type="ARBA" id="ARBA00022853"/>
    </source>
</evidence>
<evidence type="ECO:0000256" key="3">
    <source>
        <dbReference type="ARBA" id="ARBA00011925"/>
    </source>
</evidence>
<dbReference type="GO" id="GO:0035242">
    <property type="term" value="F:protein-arginine omega-N asymmetric methyltransferase activity"/>
    <property type="evidence" value="ECO:0007669"/>
    <property type="project" value="UniProtKB-EC"/>
</dbReference>
<keyword evidence="21" id="KW-1185">Reference proteome</keyword>
<evidence type="ECO:0000256" key="1">
    <source>
        <dbReference type="ARBA" id="ARBA00004123"/>
    </source>
</evidence>
<evidence type="ECO:0000256" key="13">
    <source>
        <dbReference type="ARBA" id="ARBA00023242"/>
    </source>
</evidence>
<reference evidence="20" key="2">
    <citation type="submission" date="2025-08" db="UniProtKB">
        <authorList>
            <consortium name="Ensembl"/>
        </authorList>
    </citation>
    <scope>IDENTIFICATION</scope>
</reference>
<dbReference type="InterPro" id="IPR011993">
    <property type="entry name" value="PH-like_dom_sf"/>
</dbReference>
<evidence type="ECO:0000313" key="21">
    <source>
        <dbReference type="Proteomes" id="UP000694399"/>
    </source>
</evidence>
<evidence type="ECO:0000256" key="6">
    <source>
        <dbReference type="ARBA" id="ARBA00022603"/>
    </source>
</evidence>
<name>A0A8C8XTW2_PANLE</name>
<dbReference type="EC" id="2.1.1.319" evidence="3"/>
<proteinExistence type="predicted"/>
<dbReference type="SUPFAM" id="SSF53335">
    <property type="entry name" value="S-adenosyl-L-methionine-dependent methyltransferases"/>
    <property type="match status" value="1"/>
</dbReference>
<dbReference type="InterPro" id="IPR055135">
    <property type="entry name" value="PRMT_dom"/>
</dbReference>
<feature type="domain" description="Protein arginine N-methyltransferase" evidence="19">
    <location>
        <begin position="252"/>
        <end position="408"/>
    </location>
</feature>
<dbReference type="OMA" id="GIGDGMD"/>
<evidence type="ECO:0000256" key="8">
    <source>
        <dbReference type="ARBA" id="ARBA00022691"/>
    </source>
</evidence>
<protein>
    <recommendedName>
        <fullName evidence="4">Histone-arginine methyltransferase CARM1</fullName>
        <ecNumber evidence="3">2.1.1.319</ecNumber>
    </recommendedName>
    <alternativeName>
        <fullName evidence="15">Coactivator-associated arginine methyltransferase 1</fullName>
    </alternativeName>
    <alternativeName>
        <fullName evidence="14">Protein arginine N-methyltransferase 4</fullName>
    </alternativeName>
</protein>
<dbReference type="GO" id="GO:0005634">
    <property type="term" value="C:nucleus"/>
    <property type="evidence" value="ECO:0007669"/>
    <property type="project" value="UniProtKB-SubCell"/>
</dbReference>
<dbReference type="Gene3D" id="2.30.29.30">
    <property type="entry name" value="Pleckstrin-homology domain (PH domain)/Phosphotyrosine-binding domain (PTB)"/>
    <property type="match status" value="1"/>
</dbReference>
<accession>A0A8C8XTW2</accession>
<dbReference type="GeneTree" id="ENSGT00940000164013"/>
<evidence type="ECO:0000256" key="5">
    <source>
        <dbReference type="ARBA" id="ARBA00022490"/>
    </source>
</evidence>
<dbReference type="GO" id="GO:0070611">
    <property type="term" value="F:histone H3R2 methyltransferase activity"/>
    <property type="evidence" value="ECO:0007669"/>
    <property type="project" value="TreeGrafter"/>
</dbReference>
<keyword evidence="5" id="KW-0963">Cytoplasm</keyword>
<dbReference type="PROSITE" id="PS51678">
    <property type="entry name" value="SAM_MT_PRMT"/>
    <property type="match status" value="1"/>
</dbReference>
<dbReference type="Pfam" id="PF06325">
    <property type="entry name" value="PrmA"/>
    <property type="match status" value="1"/>
</dbReference>
<evidence type="ECO:0000256" key="10">
    <source>
        <dbReference type="ARBA" id="ARBA00022990"/>
    </source>
</evidence>
<reference evidence="20" key="3">
    <citation type="submission" date="2025-09" db="UniProtKB">
        <authorList>
            <consortium name="Ensembl"/>
        </authorList>
    </citation>
    <scope>IDENTIFICATION</scope>
</reference>
<dbReference type="Pfam" id="PF22528">
    <property type="entry name" value="PRMT_C"/>
    <property type="match status" value="1"/>
</dbReference>
<keyword evidence="10" id="KW-0007">Acetylation</keyword>
<evidence type="ECO:0000256" key="15">
    <source>
        <dbReference type="ARBA" id="ARBA00033236"/>
    </source>
</evidence>
<dbReference type="FunFam" id="3.40.50.150:FF:000031">
    <property type="entry name" value="Putative Histone-arginine methyltransferase CARM1"/>
    <property type="match status" value="1"/>
</dbReference>
<feature type="chain" id="PRO_5034452392" description="Histone-arginine methyltransferase CARM1" evidence="18">
    <location>
        <begin position="32"/>
        <end position="567"/>
    </location>
</feature>
<keyword evidence="13" id="KW-0539">Nucleus</keyword>
<sequence>ESPTGGAGVAPSLKQQLLISVGLMISWFVSSRPTSADGVCVFKCLLNRDTECCRVGKESVLITLGYKTGLLFVPADLSSFSNTLKSCRNEKKEPSVFSQRTEEASAVQYFQFYGCISQQQNMMQDFVRTATYHRAILQNHIDFRDKIVLDVGCGSGILSFFAVQAGARRVYAVEASSVAQYAEMLVKNNHLSDKIIVLPGKIEDISLPEAIDVIVSEPMGYMLFNERMLESYLHSKKWLKANGMMFPTFSDIHLAPFSDEQLYMEHYSRANFWHQQCFYGVNLSSLRGAAVDEYFRQPIVDTFDVRILMARTVKYTVNFMDAEEADLHRVEIPFVFQMTQSGLIHGLAFWFDVAFVGSVVTVWLSTAPTEPLTHWYQVRCLLHTPLFAKEGETLSGKVLLVANRRQSYDIHIVALVNQTGFRSGNILDLKNPFFSSGHDLMVREFKPHIGLCADTSEPGACFRFGVSLSLCPSPAHALSLSHKMNKHLKIFFNPHMKSTPELKPLGTVTLDFPTKKTKKKTFPSYYKVSQGFVFKASCLCSIEKHKEKNKHGKPNQKFFGRDEKMKS</sequence>
<dbReference type="PANTHER" id="PTHR11006">
    <property type="entry name" value="PROTEIN ARGININE N-METHYLTRANSFERASE"/>
    <property type="match status" value="1"/>
</dbReference>
<dbReference type="FunFam" id="2.70.160.11:FF:000002">
    <property type="entry name" value="Probable histone-arginine methyltransferase CARM1"/>
    <property type="match status" value="1"/>
</dbReference>
<comment type="catalytic activity">
    <reaction evidence="16">
        <text>L-arginyl-[protein] + 2 S-adenosyl-L-methionine = N(omega),N(omega)-dimethyl-L-arginyl-[protein] + 2 S-adenosyl-L-homocysteine + 2 H(+)</text>
        <dbReference type="Rhea" id="RHEA:48096"/>
        <dbReference type="Rhea" id="RHEA-COMP:10532"/>
        <dbReference type="Rhea" id="RHEA-COMP:11991"/>
        <dbReference type="ChEBI" id="CHEBI:15378"/>
        <dbReference type="ChEBI" id="CHEBI:29965"/>
        <dbReference type="ChEBI" id="CHEBI:57856"/>
        <dbReference type="ChEBI" id="CHEBI:59789"/>
        <dbReference type="ChEBI" id="CHEBI:61897"/>
        <dbReference type="EC" id="2.1.1.319"/>
    </reaction>
</comment>
<dbReference type="Proteomes" id="UP000694399">
    <property type="component" value="Chromosome E1"/>
</dbReference>
<reference evidence="20" key="1">
    <citation type="journal article" date="2019" name="bioRxiv">
        <title>Long live the king: chromosome-level assembly of the lion (Panthera leo) using linked-read, Hi-C, and long read data.</title>
        <authorList>
            <person name="Armstrong E.E."/>
            <person name="Taylor R.W."/>
            <person name="Miller D.E."/>
            <person name="Kaelin C."/>
            <person name="Barsh G."/>
            <person name="Hadly E.A."/>
            <person name="Petrov D."/>
        </authorList>
    </citation>
    <scope>NUCLEOTIDE SEQUENCE [LARGE SCALE GENOMIC DNA]</scope>
</reference>
<evidence type="ECO:0000256" key="14">
    <source>
        <dbReference type="ARBA" id="ARBA00030670"/>
    </source>
</evidence>
<dbReference type="CDD" id="cd02440">
    <property type="entry name" value="AdoMet_MTases"/>
    <property type="match status" value="1"/>
</dbReference>
<dbReference type="Gene3D" id="3.40.50.150">
    <property type="entry name" value="Vaccinia Virus protein VP39"/>
    <property type="match status" value="1"/>
</dbReference>
<keyword evidence="7 17" id="KW-0808">Transferase</keyword>
<keyword evidence="11" id="KW-0805">Transcription regulation</keyword>
<evidence type="ECO:0000256" key="2">
    <source>
        <dbReference type="ARBA" id="ARBA00004496"/>
    </source>
</evidence>
<keyword evidence="8 17" id="KW-0949">S-adenosyl-L-methionine</keyword>
<dbReference type="Gene3D" id="2.70.160.11">
    <property type="entry name" value="Hnrnp arginine n-methyltransferase1"/>
    <property type="match status" value="1"/>
</dbReference>
<evidence type="ECO:0000256" key="12">
    <source>
        <dbReference type="ARBA" id="ARBA00023163"/>
    </source>
</evidence>
<keyword evidence="12" id="KW-0804">Transcription</keyword>
<feature type="signal peptide" evidence="18">
    <location>
        <begin position="1"/>
        <end position="31"/>
    </location>
</feature>
<dbReference type="InterPro" id="IPR029063">
    <property type="entry name" value="SAM-dependent_MTases_sf"/>
</dbReference>
<dbReference type="Ensembl" id="ENSPLOT00000027523.1">
    <property type="protein sequence ID" value="ENSPLOP00000024940.1"/>
    <property type="gene ID" value="ENSPLOG00000018220.1"/>
</dbReference>
<evidence type="ECO:0000256" key="18">
    <source>
        <dbReference type="SAM" id="SignalP"/>
    </source>
</evidence>
<evidence type="ECO:0000313" key="20">
    <source>
        <dbReference type="Ensembl" id="ENSPLOP00000024940.1"/>
    </source>
</evidence>
<keyword evidence="6 17" id="KW-0489">Methyltransferase</keyword>
<evidence type="ECO:0000256" key="4">
    <source>
        <dbReference type="ARBA" id="ARBA00021804"/>
    </source>
</evidence>
<dbReference type="PANTHER" id="PTHR11006:SF49">
    <property type="entry name" value="HISTONE-ARGININE METHYLTRANSFERASE CARM1"/>
    <property type="match status" value="1"/>
</dbReference>
<keyword evidence="9" id="KW-0156">Chromatin regulator</keyword>
<dbReference type="InterPro" id="IPR025799">
    <property type="entry name" value="Arg_MeTrfase"/>
</dbReference>
<evidence type="ECO:0000259" key="19">
    <source>
        <dbReference type="Pfam" id="PF22528"/>
    </source>
</evidence>
<comment type="subcellular location">
    <subcellularLocation>
        <location evidence="2">Cytoplasm</location>
    </subcellularLocation>
    <subcellularLocation>
        <location evidence="1">Nucleus</location>
    </subcellularLocation>
</comment>
<dbReference type="GO" id="GO:0032259">
    <property type="term" value="P:methylation"/>
    <property type="evidence" value="ECO:0007669"/>
    <property type="project" value="UniProtKB-KW"/>
</dbReference>
<dbReference type="Pfam" id="PF11531">
    <property type="entry name" value="CARM1"/>
    <property type="match status" value="1"/>
</dbReference>
<dbReference type="GO" id="GO:0005737">
    <property type="term" value="C:cytoplasm"/>
    <property type="evidence" value="ECO:0007669"/>
    <property type="project" value="UniProtKB-SubCell"/>
</dbReference>
<organism evidence="20 21">
    <name type="scientific">Panthera leo</name>
    <name type="common">Lion</name>
    <dbReference type="NCBI Taxonomy" id="9689"/>
    <lineage>
        <taxon>Eukaryota</taxon>
        <taxon>Metazoa</taxon>
        <taxon>Chordata</taxon>
        <taxon>Craniata</taxon>
        <taxon>Vertebrata</taxon>
        <taxon>Euteleostomi</taxon>
        <taxon>Mammalia</taxon>
        <taxon>Eutheria</taxon>
        <taxon>Laurasiatheria</taxon>
        <taxon>Carnivora</taxon>
        <taxon>Feliformia</taxon>
        <taxon>Felidae</taxon>
        <taxon>Pantherinae</taxon>
        <taxon>Panthera</taxon>
    </lineage>
</organism>
<keyword evidence="18" id="KW-0732">Signal</keyword>
<evidence type="ECO:0000256" key="7">
    <source>
        <dbReference type="ARBA" id="ARBA00022679"/>
    </source>
</evidence>
<dbReference type="AlphaFoldDB" id="A0A8C8XTW2"/>
<evidence type="ECO:0000256" key="16">
    <source>
        <dbReference type="ARBA" id="ARBA00049086"/>
    </source>
</evidence>
<evidence type="ECO:0000256" key="11">
    <source>
        <dbReference type="ARBA" id="ARBA00023015"/>
    </source>
</evidence>